<evidence type="ECO:0000256" key="1">
    <source>
        <dbReference type="SAM" id="Phobius"/>
    </source>
</evidence>
<gene>
    <name evidence="2" type="ORF">Leucomu_00875</name>
</gene>
<dbReference type="Proteomes" id="UP000285768">
    <property type="component" value="Chromosome"/>
</dbReference>
<keyword evidence="1" id="KW-0472">Membrane</keyword>
<keyword evidence="3" id="KW-1185">Reference proteome</keyword>
<feature type="transmembrane region" description="Helical" evidence="1">
    <location>
        <begin position="178"/>
        <end position="197"/>
    </location>
</feature>
<evidence type="ECO:0008006" key="4">
    <source>
        <dbReference type="Google" id="ProtNLM"/>
    </source>
</evidence>
<name>A0ABX5QCK6_9MICO</name>
<sequence length="237" mass="25105">MNRVIKVTKLHLNKIGTYAVTPLMILAVVMVISIIIQLAIQRSTGVGPSSPEYAENARWNQAILWSLPGFLVYYGVQAIATTYPFGLALGVTRRNFILGTALANAVQAAYVAVLLLVLLGLELATNHWFMGLYVLDVYVTGSGDPVILGLAGFLGTLSCLTIGGLFGAVWVRFGPKGPAIMGLALGLVLAIGLLLLAPQLGEIVAGITGAWLALVAVLVMVVCLIGTWFAMRRASVR</sequence>
<feature type="transmembrane region" description="Helical" evidence="1">
    <location>
        <begin position="70"/>
        <end position="89"/>
    </location>
</feature>
<proteinExistence type="predicted"/>
<dbReference type="EMBL" id="CP035037">
    <property type="protein sequence ID" value="QAB16681.1"/>
    <property type="molecule type" value="Genomic_DNA"/>
</dbReference>
<organism evidence="2 3">
    <name type="scientific">Leucobacter muris</name>
    <dbReference type="NCBI Taxonomy" id="1935379"/>
    <lineage>
        <taxon>Bacteria</taxon>
        <taxon>Bacillati</taxon>
        <taxon>Actinomycetota</taxon>
        <taxon>Actinomycetes</taxon>
        <taxon>Micrococcales</taxon>
        <taxon>Microbacteriaceae</taxon>
        <taxon>Leucobacter</taxon>
    </lineage>
</organism>
<accession>A0ABX5QCK6</accession>
<feature type="transmembrane region" description="Helical" evidence="1">
    <location>
        <begin position="20"/>
        <end position="40"/>
    </location>
</feature>
<keyword evidence="1" id="KW-0812">Transmembrane</keyword>
<evidence type="ECO:0000313" key="3">
    <source>
        <dbReference type="Proteomes" id="UP000285768"/>
    </source>
</evidence>
<dbReference type="RefSeq" id="WP_017884271.1">
    <property type="nucleotide sequence ID" value="NZ_CP035037.1"/>
</dbReference>
<keyword evidence="1" id="KW-1133">Transmembrane helix</keyword>
<protein>
    <recommendedName>
        <fullName evidence="4">ABC transporter permease</fullName>
    </recommendedName>
</protein>
<evidence type="ECO:0000313" key="2">
    <source>
        <dbReference type="EMBL" id="QAB16681.1"/>
    </source>
</evidence>
<feature type="transmembrane region" description="Helical" evidence="1">
    <location>
        <begin position="203"/>
        <end position="231"/>
    </location>
</feature>
<reference evidence="2 3" key="1">
    <citation type="submission" date="2019-01" db="EMBL/GenBank/DDBJ databases">
        <title>Leucobacter muris sp. nov. isolated from the nose of a laboratory mouse.</title>
        <authorList>
            <person name="Benga L."/>
            <person name="Sproeer C."/>
            <person name="Schumann P."/>
            <person name="Verbarg S."/>
            <person name="Bunk B."/>
            <person name="Engelhardt E."/>
            <person name="Benten P.M."/>
            <person name="Sager M."/>
        </authorList>
    </citation>
    <scope>NUCLEOTIDE SEQUENCE [LARGE SCALE GENOMIC DNA]</scope>
    <source>
        <strain evidence="2 3">DSM 101948</strain>
    </source>
</reference>
<feature type="transmembrane region" description="Helical" evidence="1">
    <location>
        <begin position="146"/>
        <end position="171"/>
    </location>
</feature>